<feature type="binding site" evidence="2">
    <location>
        <position position="187"/>
    </location>
    <ligand>
        <name>FAD</name>
        <dbReference type="ChEBI" id="CHEBI:57692"/>
    </ligand>
</feature>
<dbReference type="PANTHER" id="PTHR11552">
    <property type="entry name" value="GLUCOSE-METHANOL-CHOLINE GMC OXIDOREDUCTASE"/>
    <property type="match status" value="1"/>
</dbReference>
<dbReference type="Proteomes" id="UP001197093">
    <property type="component" value="Unassembled WGS sequence"/>
</dbReference>
<comment type="similarity">
    <text evidence="1">Belongs to the GMC oxidoreductase family.</text>
</comment>
<dbReference type="GO" id="GO:0016614">
    <property type="term" value="F:oxidoreductase activity, acting on CH-OH group of donors"/>
    <property type="evidence" value="ECO:0007669"/>
    <property type="project" value="InterPro"/>
</dbReference>
<dbReference type="Pfam" id="PF00732">
    <property type="entry name" value="GMC_oxred_N"/>
    <property type="match status" value="1"/>
</dbReference>
<evidence type="ECO:0008006" key="7">
    <source>
        <dbReference type="Google" id="ProtNLM"/>
    </source>
</evidence>
<keyword evidence="2" id="KW-0285">Flavoprotein</keyword>
<dbReference type="Pfam" id="PF05199">
    <property type="entry name" value="GMC_oxred_C"/>
    <property type="match status" value="1"/>
</dbReference>
<feature type="domain" description="Glucose-methanol-choline oxidoreductase N-terminal" evidence="3">
    <location>
        <begin position="26"/>
        <end position="266"/>
    </location>
</feature>
<keyword evidence="6" id="KW-1185">Reference proteome</keyword>
<proteinExistence type="inferred from homology"/>
<dbReference type="GO" id="GO:0050660">
    <property type="term" value="F:flavin adenine dinucleotide binding"/>
    <property type="evidence" value="ECO:0007669"/>
    <property type="project" value="InterPro"/>
</dbReference>
<dbReference type="GO" id="GO:0044550">
    <property type="term" value="P:secondary metabolite biosynthetic process"/>
    <property type="evidence" value="ECO:0007669"/>
    <property type="project" value="TreeGrafter"/>
</dbReference>
<keyword evidence="2" id="KW-0274">FAD</keyword>
<dbReference type="Gene3D" id="3.50.50.60">
    <property type="entry name" value="FAD/NAD(P)-binding domain"/>
    <property type="match status" value="1"/>
</dbReference>
<sequence length="553" mass="60050">MPYYANWNQNASLLFATPSVPQRGLGNRVFNLPLGATVGGGTTVNGMAYVRGASVDYDTWEDIGNRNWGWKEMFKYFKKSSTLNVPSPDIVEQLRYTFDRSSYGHGPAQGTLPPWTWPDVYRINDAWTEDLGFLFRNDGGMNGDLLGVSWKPISTDGKNQTRCSARRAYYDPVQHRPNLHLLVNSYVGRVQIRKSTAKGVEVYSRSDPSKKFTILADNEVILARGGIHTPQILQLSGIGPRDVLERLNIPVVEDLSGVGANFQDHPTVRGASFRFNNPNPINFAALVNNASFFNASWAQYMANRTGPLTVSGGNSHLIASLHNLTTSAPTLITSLITALNSTTYLPTHYLNKPTLLAGYAAQLSLLTRALRAGTNPLTEFGWSGGSPGMAVVLQKPLSRGTVLINSTDPHPGLSPPLVDFNALAHPFDARVAVLAFKLLRRVMLTAPAMRPLQVEELVPGAAVQSDEEIENVLRGSLMSPHNAHPCGTAGMMPRELGGVVDERLRVYGVKGLRVVDASVLPVIVAANLQVTMCAVAEKAADIIRGEGGGRGRD</sequence>
<dbReference type="Gene3D" id="3.30.560.10">
    <property type="entry name" value="Glucose Oxidase, domain 3"/>
    <property type="match status" value="1"/>
</dbReference>
<protein>
    <recommendedName>
        <fullName evidence="7">Choline dehydrogenase</fullName>
    </recommendedName>
</protein>
<name>A0AAD4F1J9_9PEZI</name>
<dbReference type="InterPro" id="IPR000172">
    <property type="entry name" value="GMC_OxRdtase_N"/>
</dbReference>
<dbReference type="SUPFAM" id="SSF54373">
    <property type="entry name" value="FAD-linked reductases, C-terminal domain"/>
    <property type="match status" value="1"/>
</dbReference>
<dbReference type="InterPro" id="IPR007867">
    <property type="entry name" value="GMC_OxRtase_C"/>
</dbReference>
<feature type="domain" description="Glucose-methanol-choline oxidoreductase C-terminal" evidence="4">
    <location>
        <begin position="396"/>
        <end position="536"/>
    </location>
</feature>
<dbReference type="EMBL" id="JAHCVI010000001">
    <property type="protein sequence ID" value="KAG7291280.1"/>
    <property type="molecule type" value="Genomic_DNA"/>
</dbReference>
<accession>A0AAD4F1J9</accession>
<gene>
    <name evidence="5" type="ORF">NEMBOFW57_001292</name>
</gene>
<dbReference type="AlphaFoldDB" id="A0AAD4F1J9"/>
<evidence type="ECO:0000259" key="3">
    <source>
        <dbReference type="Pfam" id="PF00732"/>
    </source>
</evidence>
<comment type="caution">
    <text evidence="5">The sequence shown here is derived from an EMBL/GenBank/DDBJ whole genome shotgun (WGS) entry which is preliminary data.</text>
</comment>
<organism evidence="5 6">
    <name type="scientific">Staphylotrichum longicolle</name>
    <dbReference type="NCBI Taxonomy" id="669026"/>
    <lineage>
        <taxon>Eukaryota</taxon>
        <taxon>Fungi</taxon>
        <taxon>Dikarya</taxon>
        <taxon>Ascomycota</taxon>
        <taxon>Pezizomycotina</taxon>
        <taxon>Sordariomycetes</taxon>
        <taxon>Sordariomycetidae</taxon>
        <taxon>Sordariales</taxon>
        <taxon>Chaetomiaceae</taxon>
        <taxon>Staphylotrichum</taxon>
    </lineage>
</organism>
<comment type="cofactor">
    <cofactor evidence="2">
        <name>FAD</name>
        <dbReference type="ChEBI" id="CHEBI:57692"/>
    </cofactor>
</comment>
<dbReference type="SUPFAM" id="SSF51905">
    <property type="entry name" value="FAD/NAD(P)-binding domain"/>
    <property type="match status" value="1"/>
</dbReference>
<evidence type="ECO:0000256" key="1">
    <source>
        <dbReference type="ARBA" id="ARBA00010790"/>
    </source>
</evidence>
<dbReference type="InterPro" id="IPR012132">
    <property type="entry name" value="GMC_OxRdtase"/>
</dbReference>
<evidence type="ECO:0000259" key="4">
    <source>
        <dbReference type="Pfam" id="PF05199"/>
    </source>
</evidence>
<evidence type="ECO:0000313" key="6">
    <source>
        <dbReference type="Proteomes" id="UP001197093"/>
    </source>
</evidence>
<reference evidence="5" key="1">
    <citation type="submission" date="2023-02" db="EMBL/GenBank/DDBJ databases">
        <authorList>
            <person name="Palmer J.M."/>
        </authorList>
    </citation>
    <scope>NUCLEOTIDE SEQUENCE</scope>
    <source>
        <strain evidence="5">FW57</strain>
    </source>
</reference>
<dbReference type="InterPro" id="IPR036188">
    <property type="entry name" value="FAD/NAD-bd_sf"/>
</dbReference>
<dbReference type="PANTHER" id="PTHR11552:SF115">
    <property type="entry name" value="DEHYDROGENASE XPTC-RELATED"/>
    <property type="match status" value="1"/>
</dbReference>
<evidence type="ECO:0000256" key="2">
    <source>
        <dbReference type="PIRSR" id="PIRSR000137-2"/>
    </source>
</evidence>
<dbReference type="PIRSF" id="PIRSF000137">
    <property type="entry name" value="Alcohol_oxidase"/>
    <property type="match status" value="1"/>
</dbReference>
<evidence type="ECO:0000313" key="5">
    <source>
        <dbReference type="EMBL" id="KAG7291280.1"/>
    </source>
</evidence>